<organism evidence="1 2">
    <name type="scientific">Cytobacillus pseudoceanisediminis</name>
    <dbReference type="NCBI Taxonomy" id="3051614"/>
    <lineage>
        <taxon>Bacteria</taxon>
        <taxon>Bacillati</taxon>
        <taxon>Bacillota</taxon>
        <taxon>Bacilli</taxon>
        <taxon>Bacillales</taxon>
        <taxon>Bacillaceae</taxon>
        <taxon>Cytobacillus</taxon>
    </lineage>
</organism>
<keyword evidence="2" id="KW-1185">Reference proteome</keyword>
<gene>
    <name evidence="1" type="ORF">AADC60_15495</name>
</gene>
<sequence length="76" mass="8857">MDYELIKEAEKVIEKNYRYGRKLGCFSCGMCRELISDYWKNTVTHSFVQITFYSISVVYFSGNNSITLHFKGEGLP</sequence>
<accession>A0ABZ2ZRA7</accession>
<dbReference type="EMBL" id="CP151651">
    <property type="protein sequence ID" value="WZP10249.1"/>
    <property type="molecule type" value="Genomic_DNA"/>
</dbReference>
<evidence type="ECO:0000313" key="2">
    <source>
        <dbReference type="Proteomes" id="UP001472074"/>
    </source>
</evidence>
<reference evidence="1 2" key="1">
    <citation type="submission" date="2024-04" db="EMBL/GenBank/DDBJ databases">
        <title>Screening of coral probiotics and analysis of their probiotic properties.</title>
        <authorList>
            <person name="Wang S."/>
        </authorList>
    </citation>
    <scope>NUCLEOTIDE SEQUENCE [LARGE SCALE GENOMIC DNA]</scope>
    <source>
        <strain evidence="1 2">GXU-Z9</strain>
    </source>
</reference>
<dbReference type="Proteomes" id="UP001472074">
    <property type="component" value="Chromosome"/>
</dbReference>
<evidence type="ECO:0000313" key="1">
    <source>
        <dbReference type="EMBL" id="WZP10249.1"/>
    </source>
</evidence>
<name>A0ABZ2ZRA7_9BACI</name>
<proteinExistence type="predicted"/>
<protein>
    <submittedName>
        <fullName evidence="1">Uncharacterized protein</fullName>
    </submittedName>
</protein>